<dbReference type="EMBL" id="FOAW01000006">
    <property type="protein sequence ID" value="SEL14617.1"/>
    <property type="molecule type" value="Genomic_DNA"/>
</dbReference>
<dbReference type="AlphaFoldDB" id="A0A1H7MVJ1"/>
<reference evidence="3" key="1">
    <citation type="submission" date="2016-10" db="EMBL/GenBank/DDBJ databases">
        <authorList>
            <person name="Varghese N."/>
            <person name="Submissions S."/>
        </authorList>
    </citation>
    <scope>NUCLEOTIDE SEQUENCE [LARGE SCALE GENOMIC DNA]</scope>
    <source>
        <strain evidence="3">DSM 44675</strain>
    </source>
</reference>
<keyword evidence="3" id="KW-1185">Reference proteome</keyword>
<organism evidence="2 3">
    <name type="scientific">Rhodococcus maanshanensis</name>
    <dbReference type="NCBI Taxonomy" id="183556"/>
    <lineage>
        <taxon>Bacteria</taxon>
        <taxon>Bacillati</taxon>
        <taxon>Actinomycetota</taxon>
        <taxon>Actinomycetes</taxon>
        <taxon>Mycobacteriales</taxon>
        <taxon>Nocardiaceae</taxon>
        <taxon>Rhodococcus</taxon>
    </lineage>
</organism>
<proteinExistence type="predicted"/>
<gene>
    <name evidence="2" type="ORF">SAMN05444583_106144</name>
</gene>
<feature type="chain" id="PRO_5038530102" description="Tat pathway signal protein" evidence="1">
    <location>
        <begin position="36"/>
        <end position="428"/>
    </location>
</feature>
<name>A0A1H7MVJ1_9NOCA</name>
<accession>A0A1H7MVJ1</accession>
<feature type="signal peptide" evidence="1">
    <location>
        <begin position="1"/>
        <end position="35"/>
    </location>
</feature>
<evidence type="ECO:0000313" key="3">
    <source>
        <dbReference type="Proteomes" id="UP000198677"/>
    </source>
</evidence>
<keyword evidence="1" id="KW-0732">Signal</keyword>
<evidence type="ECO:0008006" key="4">
    <source>
        <dbReference type="Google" id="ProtNLM"/>
    </source>
</evidence>
<sequence>MSGMRSRICIRPPAVRAATIRGVVLALGLAAVATAAPQAALAQPVGYAALLDITPANAKAEQAGGLDPRLPADPAVLGDALGDARAAGVTPDRYSALLHQYWLARSARAAGIDLASWDPNTGLAANATLVDRVYENYGRYQRARAELYWAGMAGMAGASFTGGFWDLDMGRAALGVDAVRGLGGAVAAATGALPEAATALLPPDARVLATVGPRVTAQDLDWYQKRLLIMQKHIFFDMVPMHEAYLAGGRTAVDELDAAGLLDDNARAAWVGIYSGTPAGYADAMVRMADREQNQVVADQWDATSTARGGVARALTYVTTIAAKPSVPGSRAAGVFAPVSVTGEVGGATYRLRAPLPDFNWADRGPRWTYIAGDIAVAYRRLAEDRPGVADALLAQPFRQFADQQRAVHRAPDLLHDLSTGWSLERQP</sequence>
<protein>
    <recommendedName>
        <fullName evidence="4">Tat pathway signal protein</fullName>
    </recommendedName>
</protein>
<evidence type="ECO:0000313" key="2">
    <source>
        <dbReference type="EMBL" id="SEL14617.1"/>
    </source>
</evidence>
<dbReference type="Proteomes" id="UP000198677">
    <property type="component" value="Unassembled WGS sequence"/>
</dbReference>
<evidence type="ECO:0000256" key="1">
    <source>
        <dbReference type="SAM" id="SignalP"/>
    </source>
</evidence>